<gene>
    <name evidence="2" type="ORF">GGR31_001912</name>
</gene>
<evidence type="ECO:0000313" key="2">
    <source>
        <dbReference type="EMBL" id="MDR6301261.1"/>
    </source>
</evidence>
<dbReference type="RefSeq" id="WP_309728436.1">
    <property type="nucleotide sequence ID" value="NZ_JAVDQA010000005.1"/>
</dbReference>
<dbReference type="InterPro" id="IPR003709">
    <property type="entry name" value="VanY-like_core_dom"/>
</dbReference>
<evidence type="ECO:0000313" key="3">
    <source>
        <dbReference type="Proteomes" id="UP001257659"/>
    </source>
</evidence>
<reference evidence="2 3" key="1">
    <citation type="submission" date="2023-07" db="EMBL/GenBank/DDBJ databases">
        <title>Genomic Encyclopedia of Type Strains, Phase IV (KMG-IV): sequencing the most valuable type-strain genomes for metagenomic binning, comparative biology and taxonomic classification.</title>
        <authorList>
            <person name="Goeker M."/>
        </authorList>
    </citation>
    <scope>NUCLEOTIDE SEQUENCE [LARGE SCALE GENOMIC DNA]</scope>
    <source>
        <strain evidence="2 3">DSM 102814</strain>
    </source>
</reference>
<dbReference type="SUPFAM" id="SSF55166">
    <property type="entry name" value="Hedgehog/DD-peptidase"/>
    <property type="match status" value="1"/>
</dbReference>
<dbReference type="Gene3D" id="3.30.1380.10">
    <property type="match status" value="1"/>
</dbReference>
<dbReference type="CDD" id="cd14847">
    <property type="entry name" value="DD-carboxypeptidase_like"/>
    <property type="match status" value="1"/>
</dbReference>
<dbReference type="PANTHER" id="PTHR34385:SF1">
    <property type="entry name" value="PEPTIDOGLYCAN L-ALANYL-D-GLUTAMATE ENDOPEPTIDASE CWLK"/>
    <property type="match status" value="1"/>
</dbReference>
<organism evidence="2 3">
    <name type="scientific">Mesonia maritima</name>
    <dbReference type="NCBI Taxonomy" id="1793873"/>
    <lineage>
        <taxon>Bacteria</taxon>
        <taxon>Pseudomonadati</taxon>
        <taxon>Bacteroidota</taxon>
        <taxon>Flavobacteriia</taxon>
        <taxon>Flavobacteriales</taxon>
        <taxon>Flavobacteriaceae</taxon>
        <taxon>Mesonia</taxon>
    </lineage>
</organism>
<feature type="domain" description="D-alanyl-D-alanine carboxypeptidase-like core" evidence="1">
    <location>
        <begin position="53"/>
        <end position="196"/>
    </location>
</feature>
<evidence type="ECO:0000259" key="1">
    <source>
        <dbReference type="Pfam" id="PF02557"/>
    </source>
</evidence>
<comment type="caution">
    <text evidence="2">The sequence shown here is derived from an EMBL/GenBank/DDBJ whole genome shotgun (WGS) entry which is preliminary data.</text>
</comment>
<proteinExistence type="predicted"/>
<protein>
    <submittedName>
        <fullName evidence="2">LAS superfamily LD-carboxypeptidase LdcB</fullName>
    </submittedName>
</protein>
<sequence>MKREEFIKSSVAFSMLSLLPINSIASVFNSTTEFPENELLGIARPVLKGDGFSLREEAASAFEKMKEKAANEGIDIKVVSSYRSFAHQKRIWQRKYKRYIDQNLSPEVAISKIIAYSTIPGTSRHHWGTEIDIIDGNSKHPKHVLQPKNFYENGPYTKLKNWMDKNSEEFGFHLVYTNNEDRKGFKHEPWHFSYKPTSQHMLKEYLKLNIKEKLKHLNLIGSEHFSDTFIQQYIQENICSINPALLP</sequence>
<dbReference type="InterPro" id="IPR052179">
    <property type="entry name" value="DD-CPase-like"/>
</dbReference>
<dbReference type="InterPro" id="IPR009045">
    <property type="entry name" value="Zn_M74/Hedgehog-like"/>
</dbReference>
<dbReference type="Proteomes" id="UP001257659">
    <property type="component" value="Unassembled WGS sequence"/>
</dbReference>
<dbReference type="PANTHER" id="PTHR34385">
    <property type="entry name" value="D-ALANYL-D-ALANINE CARBOXYPEPTIDASE"/>
    <property type="match status" value="1"/>
</dbReference>
<accession>A0ABU1K6N2</accession>
<dbReference type="Pfam" id="PF02557">
    <property type="entry name" value="VanY"/>
    <property type="match status" value="1"/>
</dbReference>
<dbReference type="EMBL" id="JAVDQA010000005">
    <property type="protein sequence ID" value="MDR6301261.1"/>
    <property type="molecule type" value="Genomic_DNA"/>
</dbReference>
<keyword evidence="3" id="KW-1185">Reference proteome</keyword>
<name>A0ABU1K6N2_9FLAO</name>